<protein>
    <submittedName>
        <fullName evidence="3">Phage-related major capsid protein</fullName>
    </submittedName>
</protein>
<dbReference type="EMBL" id="KF652071">
    <property type="protein sequence ID" value="AHC28115.1"/>
    <property type="molecule type" value="Genomic_DNA"/>
</dbReference>
<reference evidence="3" key="1">
    <citation type="submission" date="2013-09" db="EMBL/GenBank/DDBJ databases">
        <title>Complete nucleotide sequence of Streptomyces linear plasmid pFP3.</title>
        <authorList>
            <person name="Chen Z."/>
            <person name="Fang P."/>
            <person name="Qin Z."/>
        </authorList>
    </citation>
    <scope>NUCLEOTIDE SEQUENCE</scope>
    <source>
        <strain evidence="3">F2</strain>
        <plasmid evidence="3">pFP3</plasmid>
    </source>
</reference>
<dbReference type="InterPro" id="IPR054612">
    <property type="entry name" value="Phage_capsid-like_C"/>
</dbReference>
<comment type="subcellular location">
    <subcellularLocation>
        <location evidence="1">Virion</location>
    </subcellularLocation>
</comment>
<evidence type="ECO:0000259" key="2">
    <source>
        <dbReference type="Pfam" id="PF05065"/>
    </source>
</evidence>
<dbReference type="InterPro" id="IPR024455">
    <property type="entry name" value="Phage_capsid"/>
</dbReference>
<geneLocation type="plasmid" evidence="3">
    <name>pFP3</name>
</geneLocation>
<name>V9QG71_9ACTN</name>
<gene>
    <name evidence="3" type="ORF">pFP3.13c</name>
</gene>
<feature type="domain" description="Phage capsid-like C-terminal" evidence="2">
    <location>
        <begin position="180"/>
        <end position="436"/>
    </location>
</feature>
<proteinExistence type="predicted"/>
<dbReference type="SUPFAM" id="SSF56563">
    <property type="entry name" value="Major capsid protein gp5"/>
    <property type="match status" value="1"/>
</dbReference>
<organism evidence="3">
    <name type="scientific">Streptomyces sp. F2</name>
    <dbReference type="NCBI Taxonomy" id="317660"/>
    <lineage>
        <taxon>Bacteria</taxon>
        <taxon>Bacillati</taxon>
        <taxon>Actinomycetota</taxon>
        <taxon>Actinomycetes</taxon>
        <taxon>Kitasatosporales</taxon>
        <taxon>Streptomycetaceae</taxon>
        <taxon>Streptomyces</taxon>
    </lineage>
</organism>
<sequence length="482" mass="52180">MAVCPGHGASGIHRPRESRAMTLADLIAQARTALDTAIAARQQEQDALMALRSDENLTEETVAARVATRDAADAEVTRRQEALEALEREQVREDELAALQARTVPAATRAPAYDQVARVGREERTYRPDQDRRGAAFQFDVRAAFLGDYDAQARLARHMQEERAERGQQIRSVGTGAFAGLVIPQYLTDMYAPLARANRPFADACRKHTLPPTGMTVEISRITTGSSVDNQSAENAAVAEQDMDDTALSVPVRTAAGQQTASRQSIERGAGVEDVILDDLFRAYGSRLDNTILNVATVGLTNVATAVAYTDASPSVGELYPKVIEGLSGVEGALLDQASGDNLAVMHSRRWYWMQNAMGTSYPLITQPGVVAQTLGANYAEAYGRGVRGILPNGTPVIVDNNIATNLGAGTNEDEIYLVDRQECHLWEDPDAPVYIRAEQAKAANLGVLMVVYGYYAFTFQRQPHARKIAGTGLVTPTFTGV</sequence>
<dbReference type="NCBIfam" id="TIGR01554">
    <property type="entry name" value="major_cap_HK97"/>
    <property type="match status" value="1"/>
</dbReference>
<dbReference type="Gene3D" id="3.30.2400.10">
    <property type="entry name" value="Major capsid protein gp5"/>
    <property type="match status" value="1"/>
</dbReference>
<evidence type="ECO:0000256" key="1">
    <source>
        <dbReference type="ARBA" id="ARBA00004328"/>
    </source>
</evidence>
<accession>V9QG71</accession>
<dbReference type="Pfam" id="PF05065">
    <property type="entry name" value="Phage_capsid"/>
    <property type="match status" value="1"/>
</dbReference>
<keyword evidence="3" id="KW-0614">Plasmid</keyword>
<dbReference type="AlphaFoldDB" id="V9QG71"/>
<evidence type="ECO:0000313" key="3">
    <source>
        <dbReference type="EMBL" id="AHC28115.1"/>
    </source>
</evidence>